<dbReference type="Proteomes" id="UP001371218">
    <property type="component" value="Unassembled WGS sequence"/>
</dbReference>
<dbReference type="InterPro" id="IPR036255">
    <property type="entry name" value="YgfB-like_sf"/>
</dbReference>
<dbReference type="EMBL" id="JBBUTG010000001">
    <property type="protein sequence ID" value="MEK8029248.1"/>
    <property type="molecule type" value="Genomic_DNA"/>
</dbReference>
<protein>
    <submittedName>
        <fullName evidence="2">UPF0149 family protein</fullName>
    </submittedName>
</protein>
<feature type="region of interest" description="Disordered" evidence="1">
    <location>
        <begin position="169"/>
        <end position="190"/>
    </location>
</feature>
<dbReference type="Pfam" id="PF03695">
    <property type="entry name" value="UPF0149"/>
    <property type="match status" value="1"/>
</dbReference>
<dbReference type="NCBIfam" id="TIGR02292">
    <property type="entry name" value="ygfB_yecA"/>
    <property type="match status" value="1"/>
</dbReference>
<evidence type="ECO:0000256" key="1">
    <source>
        <dbReference type="SAM" id="MobiDB-lite"/>
    </source>
</evidence>
<sequence>MNYPQFDRASNNSPLSDDELEAFDELLQQLPTDGVMNLEGVDGYLTAMLLGPPEWLDAWPTADWLPLVWGGDGPNGEPFASGRQRKRATLFVLRHLQSIACLLRDQPRLWEPLFSIVEADGGSEGDEWIDAQDWCTGFLQAIDLQPEAWATWRADEALGPVLKTIALLGGDDEPEPGSDEAQALDDPAARDEMAREVVEGVLAMHARRYGAVKPAQS</sequence>
<evidence type="ECO:0000313" key="3">
    <source>
        <dbReference type="Proteomes" id="UP001371218"/>
    </source>
</evidence>
<accession>A0ABU9BL47</accession>
<dbReference type="RefSeq" id="WP_341423592.1">
    <property type="nucleotide sequence ID" value="NZ_JBBUTG010000001.1"/>
</dbReference>
<evidence type="ECO:0000313" key="2">
    <source>
        <dbReference type="EMBL" id="MEK8029248.1"/>
    </source>
</evidence>
<gene>
    <name evidence="2" type="ORF">AACH06_00320</name>
</gene>
<proteinExistence type="predicted"/>
<dbReference type="SUPFAM" id="SSF101327">
    <property type="entry name" value="YgfB-like"/>
    <property type="match status" value="1"/>
</dbReference>
<dbReference type="InterPro" id="IPR011978">
    <property type="entry name" value="YgfB-like"/>
</dbReference>
<keyword evidence="3" id="KW-1185">Reference proteome</keyword>
<reference evidence="2 3" key="1">
    <citation type="submission" date="2024-04" db="EMBL/GenBank/DDBJ databases">
        <title>Novel species of the genus Ideonella isolated from streams.</title>
        <authorList>
            <person name="Lu H."/>
        </authorList>
    </citation>
    <scope>NUCLEOTIDE SEQUENCE [LARGE SCALE GENOMIC DNA]</scope>
    <source>
        <strain evidence="2 3">DXS29W</strain>
    </source>
</reference>
<name>A0ABU9BL47_9BURK</name>
<comment type="caution">
    <text evidence="2">The sequence shown here is derived from an EMBL/GenBank/DDBJ whole genome shotgun (WGS) entry which is preliminary data.</text>
</comment>
<organism evidence="2 3">
    <name type="scientific">Ideonella lacteola</name>
    <dbReference type="NCBI Taxonomy" id="2984193"/>
    <lineage>
        <taxon>Bacteria</taxon>
        <taxon>Pseudomonadati</taxon>
        <taxon>Pseudomonadota</taxon>
        <taxon>Betaproteobacteria</taxon>
        <taxon>Burkholderiales</taxon>
        <taxon>Sphaerotilaceae</taxon>
        <taxon>Ideonella</taxon>
    </lineage>
</organism>